<feature type="domain" description="Protein kinase" evidence="7">
    <location>
        <begin position="1"/>
        <end position="254"/>
    </location>
</feature>
<keyword evidence="4" id="KW-0418">Kinase</keyword>
<evidence type="ECO:0000256" key="3">
    <source>
        <dbReference type="ARBA" id="ARBA00022741"/>
    </source>
</evidence>
<gene>
    <name evidence="8" type="ORF">EZS28_041226</name>
</gene>
<dbReference type="InterPro" id="IPR000719">
    <property type="entry name" value="Prot_kinase_dom"/>
</dbReference>
<feature type="compositionally biased region" description="Low complexity" evidence="6">
    <location>
        <begin position="276"/>
        <end position="310"/>
    </location>
</feature>
<evidence type="ECO:0000259" key="7">
    <source>
        <dbReference type="PROSITE" id="PS50011"/>
    </source>
</evidence>
<keyword evidence="3" id="KW-0547">Nucleotide-binding</keyword>
<dbReference type="Gene3D" id="1.10.510.10">
    <property type="entry name" value="Transferase(Phosphotransferase) domain 1"/>
    <property type="match status" value="1"/>
</dbReference>
<dbReference type="PANTHER" id="PTHR43671:SF13">
    <property type="entry name" value="SERINE_THREONINE-PROTEIN KINASE NEK2"/>
    <property type="match status" value="1"/>
</dbReference>
<dbReference type="Proteomes" id="UP000324800">
    <property type="component" value="Unassembled WGS sequence"/>
</dbReference>
<dbReference type="InterPro" id="IPR050660">
    <property type="entry name" value="NEK_Ser/Thr_kinase"/>
</dbReference>
<accession>A0A5J4TYC6</accession>
<protein>
    <recommendedName>
        <fullName evidence="1">non-specific serine/threonine protein kinase</fullName>
        <ecNumber evidence="1">2.7.11.1</ecNumber>
    </recommendedName>
</protein>
<dbReference type="SMART" id="SM00220">
    <property type="entry name" value="S_TKc"/>
    <property type="match status" value="1"/>
</dbReference>
<evidence type="ECO:0000256" key="5">
    <source>
        <dbReference type="ARBA" id="ARBA00022840"/>
    </source>
</evidence>
<comment type="caution">
    <text evidence="8">The sequence shown here is derived from an EMBL/GenBank/DDBJ whole genome shotgun (WGS) entry which is preliminary data.</text>
</comment>
<dbReference type="EMBL" id="SNRW01023156">
    <property type="protein sequence ID" value="KAA6363247.1"/>
    <property type="molecule type" value="Genomic_DNA"/>
</dbReference>
<reference evidence="8 9" key="1">
    <citation type="submission" date="2019-03" db="EMBL/GenBank/DDBJ databases">
        <title>Single cell metagenomics reveals metabolic interactions within the superorganism composed of flagellate Streblomastix strix and complex community of Bacteroidetes bacteria on its surface.</title>
        <authorList>
            <person name="Treitli S.C."/>
            <person name="Kolisko M."/>
            <person name="Husnik F."/>
            <person name="Keeling P."/>
            <person name="Hampl V."/>
        </authorList>
    </citation>
    <scope>NUCLEOTIDE SEQUENCE [LARGE SCALE GENOMIC DNA]</scope>
    <source>
        <strain evidence="8">ST1C</strain>
    </source>
</reference>
<feature type="region of interest" description="Disordered" evidence="6">
    <location>
        <begin position="182"/>
        <end position="206"/>
    </location>
</feature>
<feature type="compositionally biased region" description="Basic and acidic residues" evidence="6">
    <location>
        <begin position="190"/>
        <end position="206"/>
    </location>
</feature>
<dbReference type="EC" id="2.7.11.1" evidence="1"/>
<evidence type="ECO:0000256" key="2">
    <source>
        <dbReference type="ARBA" id="ARBA00022679"/>
    </source>
</evidence>
<sequence length="442" mass="50602">MVQQNSRPREGSRKIQLHRFMITCDEERQQVLQWIENSTRPELSVCASVEKYFFLQQDFVIVSADYDNGSLEDFYVPMHRPVKPHPKHIMWRYTLYTAEALDKLHKGGLIHGNLKCSTVLITSGPEVKLTVNAFRDYLSKPEHLSVFSSPEIIKGQPVSPKSDLWALGVILYKLVEQREPFMDNDDDDIEQNKDPKAEGQERGLADKIMNDPLPALKYCEGDIALENLIISLLSKDPELRPSAEQIIINAREQIEQYQKKKDEQEKQQKEKEVIEQQKQQQQSPQQSIQSLQTIQQQESSSSSSSSSSQSDDFSILTKTILLQYTSYDPPNYSNLLERLCAGIDEVESDLRKQGAMTRGKKKINRVNMNMWNNGQMNKQGKGNKQRKDVVVDEENDAKRFANIIESQFDHISLILNDYGQVAIDALLQSELLAVLVDCIRGI</sequence>
<dbReference type="AlphaFoldDB" id="A0A5J4TYC6"/>
<dbReference type="GO" id="GO:0005524">
    <property type="term" value="F:ATP binding"/>
    <property type="evidence" value="ECO:0007669"/>
    <property type="project" value="UniProtKB-KW"/>
</dbReference>
<dbReference type="GO" id="GO:0004674">
    <property type="term" value="F:protein serine/threonine kinase activity"/>
    <property type="evidence" value="ECO:0007669"/>
    <property type="project" value="UniProtKB-EC"/>
</dbReference>
<evidence type="ECO:0000256" key="4">
    <source>
        <dbReference type="ARBA" id="ARBA00022777"/>
    </source>
</evidence>
<keyword evidence="2" id="KW-0808">Transferase</keyword>
<evidence type="ECO:0000313" key="8">
    <source>
        <dbReference type="EMBL" id="KAA6363247.1"/>
    </source>
</evidence>
<proteinExistence type="predicted"/>
<dbReference type="PROSITE" id="PS50011">
    <property type="entry name" value="PROTEIN_KINASE_DOM"/>
    <property type="match status" value="1"/>
</dbReference>
<feature type="compositionally biased region" description="Basic and acidic residues" evidence="6">
    <location>
        <begin position="259"/>
        <end position="275"/>
    </location>
</feature>
<dbReference type="Pfam" id="PF00069">
    <property type="entry name" value="Pkinase"/>
    <property type="match status" value="1"/>
</dbReference>
<dbReference type="InterPro" id="IPR011009">
    <property type="entry name" value="Kinase-like_dom_sf"/>
</dbReference>
<evidence type="ECO:0000313" key="9">
    <source>
        <dbReference type="Proteomes" id="UP000324800"/>
    </source>
</evidence>
<dbReference type="PANTHER" id="PTHR43671">
    <property type="entry name" value="SERINE/THREONINE-PROTEIN KINASE NEK"/>
    <property type="match status" value="1"/>
</dbReference>
<evidence type="ECO:0000256" key="1">
    <source>
        <dbReference type="ARBA" id="ARBA00012513"/>
    </source>
</evidence>
<feature type="non-terminal residue" evidence="8">
    <location>
        <position position="442"/>
    </location>
</feature>
<organism evidence="8 9">
    <name type="scientific">Streblomastix strix</name>
    <dbReference type="NCBI Taxonomy" id="222440"/>
    <lineage>
        <taxon>Eukaryota</taxon>
        <taxon>Metamonada</taxon>
        <taxon>Preaxostyla</taxon>
        <taxon>Oxymonadida</taxon>
        <taxon>Streblomastigidae</taxon>
        <taxon>Streblomastix</taxon>
    </lineage>
</organism>
<feature type="region of interest" description="Disordered" evidence="6">
    <location>
        <begin position="259"/>
        <end position="311"/>
    </location>
</feature>
<evidence type="ECO:0000256" key="6">
    <source>
        <dbReference type="SAM" id="MobiDB-lite"/>
    </source>
</evidence>
<name>A0A5J4TYC6_9EUKA</name>
<dbReference type="SUPFAM" id="SSF56112">
    <property type="entry name" value="Protein kinase-like (PK-like)"/>
    <property type="match status" value="1"/>
</dbReference>
<dbReference type="OrthoDB" id="69842at2759"/>
<keyword evidence="5" id="KW-0067">ATP-binding</keyword>